<dbReference type="GO" id="GO:0008270">
    <property type="term" value="F:zinc ion binding"/>
    <property type="evidence" value="ECO:0007669"/>
    <property type="project" value="InterPro"/>
</dbReference>
<dbReference type="SUPFAM" id="SSF57783">
    <property type="entry name" value="Zinc beta-ribbon"/>
    <property type="match status" value="1"/>
</dbReference>
<evidence type="ECO:0000313" key="2">
    <source>
        <dbReference type="Proteomes" id="UP000199550"/>
    </source>
</evidence>
<dbReference type="GO" id="GO:0003677">
    <property type="term" value="F:DNA binding"/>
    <property type="evidence" value="ECO:0007669"/>
    <property type="project" value="InterPro"/>
</dbReference>
<organism evidence="1 2">
    <name type="scientific">Loktanella salsilacus</name>
    <dbReference type="NCBI Taxonomy" id="195913"/>
    <lineage>
        <taxon>Bacteria</taxon>
        <taxon>Pseudomonadati</taxon>
        <taxon>Pseudomonadota</taxon>
        <taxon>Alphaproteobacteria</taxon>
        <taxon>Rhodobacterales</taxon>
        <taxon>Roseobacteraceae</taxon>
        <taxon>Loktanella</taxon>
    </lineage>
</organism>
<dbReference type="GO" id="GO:0006260">
    <property type="term" value="P:DNA replication"/>
    <property type="evidence" value="ECO:0007669"/>
    <property type="project" value="InterPro"/>
</dbReference>
<dbReference type="OrthoDB" id="9811157at2"/>
<dbReference type="AlphaFoldDB" id="A0A1I4CTM6"/>
<name>A0A1I4CTM6_9RHOB</name>
<protein>
    <recommendedName>
        <fullName evidence="3">DNA primase</fullName>
    </recommendedName>
</protein>
<reference evidence="1 2" key="1">
    <citation type="submission" date="2016-10" db="EMBL/GenBank/DDBJ databases">
        <authorList>
            <person name="de Groot N.N."/>
        </authorList>
    </citation>
    <scope>NUCLEOTIDE SEQUENCE [LARGE SCALE GENOMIC DNA]</scope>
    <source>
        <strain evidence="1 2">DSM 16199</strain>
    </source>
</reference>
<sequence length="102" mass="11253">MSHHWTHIKFAAVNAVCLPRLPSLVAQWLPDGRMHGREWVALNPTRADRRAGSFRINLENGLWADFATDDRGGDPISLYAYLNRLSQAAAARELATSLGVAA</sequence>
<keyword evidence="2" id="KW-1185">Reference proteome</keyword>
<proteinExistence type="predicted"/>
<dbReference type="STRING" id="195913.SAMN04488004_1035"/>
<evidence type="ECO:0000313" key="1">
    <source>
        <dbReference type="EMBL" id="SFK84648.1"/>
    </source>
</evidence>
<evidence type="ECO:0008006" key="3">
    <source>
        <dbReference type="Google" id="ProtNLM"/>
    </source>
</evidence>
<dbReference type="Gene3D" id="3.90.580.10">
    <property type="entry name" value="Zinc finger, CHC2-type domain"/>
    <property type="match status" value="1"/>
</dbReference>
<gene>
    <name evidence="1" type="ORF">SAMN04488004_1035</name>
</gene>
<dbReference type="InterPro" id="IPR036977">
    <property type="entry name" value="DNA_primase_Znf_CHC2"/>
</dbReference>
<accession>A0A1I4CTM6</accession>
<dbReference type="Proteomes" id="UP000199550">
    <property type="component" value="Unassembled WGS sequence"/>
</dbReference>
<dbReference type="EMBL" id="FOTF01000003">
    <property type="protein sequence ID" value="SFK84648.1"/>
    <property type="molecule type" value="Genomic_DNA"/>
</dbReference>